<dbReference type="Proteomes" id="UP001165135">
    <property type="component" value="Unassembled WGS sequence"/>
</dbReference>
<evidence type="ECO:0000313" key="3">
    <source>
        <dbReference type="Proteomes" id="UP001165135"/>
    </source>
</evidence>
<accession>A0A9W6VUU8</accession>
<dbReference type="Pfam" id="PF26348">
    <property type="entry name" value="SRA_ScoMcrA"/>
    <property type="match status" value="1"/>
</dbReference>
<comment type="caution">
    <text evidence="2">The sequence shown here is derived from an EMBL/GenBank/DDBJ whole genome shotgun (WGS) entry which is preliminary data.</text>
</comment>
<dbReference type="AlphaFoldDB" id="A0A9W6VUU8"/>
<name>A0A9W6VUU8_9ACTN</name>
<gene>
    <name evidence="2" type="ORF">Airi01_093920</name>
</gene>
<evidence type="ECO:0000259" key="1">
    <source>
        <dbReference type="Pfam" id="PF26348"/>
    </source>
</evidence>
<reference evidence="2" key="1">
    <citation type="submission" date="2023-03" db="EMBL/GenBank/DDBJ databases">
        <title>Actinoallomurus iriomotensis NBRC 103681.</title>
        <authorList>
            <person name="Ichikawa N."/>
            <person name="Sato H."/>
            <person name="Tonouchi N."/>
        </authorList>
    </citation>
    <scope>NUCLEOTIDE SEQUENCE</scope>
    <source>
        <strain evidence="2">NBRC 103681</strain>
    </source>
</reference>
<sequence>MSWEIREGEELVRQEVHRRCGGQTQGGISMPRKSADILLFETKGGQQYGYRDGPRPDGSYAYTGEGKIGDQRFVRGNAALLRHKEDGKSLRLFQEVKGPLVRYVGEYAIDSERPFRFEDGPDLLLNMRRAIVFRLLPAGVLAATPEPTLTVKDVDLDAHKADTFLVNGAGSVTEAERRESKLVRRYADWLERRGHKVMQRTMKSAAHVAPLRSDLLDVTADELIEAKSSAARVYIRLAIGQILDYGRYAQTKRRAILLPARPSEDMADLLKALGIACIYDRGKGEFERIEPAAECCVGCPVAAPE</sequence>
<dbReference type="EMBL" id="BSTJ01000017">
    <property type="protein sequence ID" value="GLY81125.1"/>
    <property type="molecule type" value="Genomic_DNA"/>
</dbReference>
<proteinExistence type="predicted"/>
<organism evidence="2 3">
    <name type="scientific">Actinoallomurus iriomotensis</name>
    <dbReference type="NCBI Taxonomy" id="478107"/>
    <lineage>
        <taxon>Bacteria</taxon>
        <taxon>Bacillati</taxon>
        <taxon>Actinomycetota</taxon>
        <taxon>Actinomycetes</taxon>
        <taxon>Streptosporangiales</taxon>
        <taxon>Thermomonosporaceae</taxon>
        <taxon>Actinoallomurus</taxon>
    </lineage>
</organism>
<dbReference type="InterPro" id="IPR058712">
    <property type="entry name" value="SRA_ScoMcrA"/>
</dbReference>
<feature type="domain" description="ScoMcrA-like SRA" evidence="1">
    <location>
        <begin position="13"/>
        <end position="138"/>
    </location>
</feature>
<dbReference type="RefSeq" id="WP_285635081.1">
    <property type="nucleotide sequence ID" value="NZ_BSTJ01000017.1"/>
</dbReference>
<protein>
    <recommendedName>
        <fullName evidence="1">ScoMcrA-like SRA domain-containing protein</fullName>
    </recommendedName>
</protein>
<evidence type="ECO:0000313" key="2">
    <source>
        <dbReference type="EMBL" id="GLY81125.1"/>
    </source>
</evidence>